<name>R2QI19_9ENTE</name>
<dbReference type="STRING" id="160454.RV10_GL004131"/>
<comment type="caution">
    <text evidence="1">The sequence shown here is derived from an EMBL/GenBank/DDBJ whole genome shotgun (WGS) entry which is preliminary data.</text>
</comment>
<keyword evidence="2" id="KW-1185">Reference proteome</keyword>
<gene>
    <name evidence="1" type="ORF">UAU_01755</name>
</gene>
<protein>
    <submittedName>
        <fullName evidence="1">Uncharacterized protein</fullName>
    </submittedName>
</protein>
<organism evidence="1 2">
    <name type="scientific">Enterococcus pallens ATCC BAA-351</name>
    <dbReference type="NCBI Taxonomy" id="1158607"/>
    <lineage>
        <taxon>Bacteria</taxon>
        <taxon>Bacillati</taxon>
        <taxon>Bacillota</taxon>
        <taxon>Bacilli</taxon>
        <taxon>Lactobacillales</taxon>
        <taxon>Enterococcaceae</taxon>
        <taxon>Enterococcus</taxon>
    </lineage>
</organism>
<evidence type="ECO:0000313" key="2">
    <source>
        <dbReference type="Proteomes" id="UP000013782"/>
    </source>
</evidence>
<evidence type="ECO:0000313" key="1">
    <source>
        <dbReference type="EMBL" id="EOH94833.1"/>
    </source>
</evidence>
<dbReference type="Proteomes" id="UP000013782">
    <property type="component" value="Unassembled WGS sequence"/>
</dbReference>
<dbReference type="HOGENOM" id="CLU_2436256_0_0_9"/>
<dbReference type="PATRIC" id="fig|1158607.3.peg.1720"/>
<dbReference type="AlphaFoldDB" id="R2QI19"/>
<dbReference type="OrthoDB" id="9804799at2"/>
<sequence>MNGIFKLKANEGSVYEYYFATLDYSNQAPDNNWGILKIDFSNEKKPKTILKDFQSKECTDEFGIIHFGFGKLVSKIIEEGPVADFGFAVG</sequence>
<reference evidence="1 2" key="1">
    <citation type="submission" date="2013-02" db="EMBL/GenBank/DDBJ databases">
        <title>The Genome Sequence of Enterococcus pallens BAA-351.</title>
        <authorList>
            <consortium name="The Broad Institute Genome Sequencing Platform"/>
            <consortium name="The Broad Institute Genome Sequencing Center for Infectious Disease"/>
            <person name="Earl A.M."/>
            <person name="Gilmore M.S."/>
            <person name="Lebreton F."/>
            <person name="Walker B."/>
            <person name="Young S.K."/>
            <person name="Zeng Q."/>
            <person name="Gargeya S."/>
            <person name="Fitzgerald M."/>
            <person name="Haas B."/>
            <person name="Abouelleil A."/>
            <person name="Alvarado L."/>
            <person name="Arachchi H.M."/>
            <person name="Berlin A.M."/>
            <person name="Chapman S.B."/>
            <person name="Dewar J."/>
            <person name="Goldberg J."/>
            <person name="Griggs A."/>
            <person name="Gujja S."/>
            <person name="Hansen M."/>
            <person name="Howarth C."/>
            <person name="Imamovic A."/>
            <person name="Larimer J."/>
            <person name="McCowan C."/>
            <person name="Murphy C."/>
            <person name="Neiman D."/>
            <person name="Pearson M."/>
            <person name="Priest M."/>
            <person name="Roberts A."/>
            <person name="Saif S."/>
            <person name="Shea T."/>
            <person name="Sisk P."/>
            <person name="Sykes S."/>
            <person name="Wortman J."/>
            <person name="Nusbaum C."/>
            <person name="Birren B."/>
        </authorList>
    </citation>
    <scope>NUCLEOTIDE SEQUENCE [LARGE SCALE GENOMIC DNA]</scope>
    <source>
        <strain evidence="1 2">ATCC BAA-351</strain>
    </source>
</reference>
<dbReference type="RefSeq" id="WP_010756752.1">
    <property type="nucleotide sequence ID" value="NZ_ASWD01000006.1"/>
</dbReference>
<dbReference type="EMBL" id="AJAQ01000014">
    <property type="protein sequence ID" value="EOH94833.1"/>
    <property type="molecule type" value="Genomic_DNA"/>
</dbReference>
<proteinExistence type="predicted"/>
<accession>R2QI19</accession>